<dbReference type="Gene3D" id="1.10.472.80">
    <property type="entry name" value="Ypt/Rab-GAP domain of gyp1p, domain 3"/>
    <property type="match status" value="1"/>
</dbReference>
<accession>T1G6L5</accession>
<dbReference type="InParanoid" id="T1G6L5"/>
<dbReference type="GO" id="GO:0005096">
    <property type="term" value="F:GTPase activator activity"/>
    <property type="evidence" value="ECO:0000318"/>
    <property type="project" value="GO_Central"/>
</dbReference>
<dbReference type="PANTHER" id="PTHR22957:SF333">
    <property type="entry name" value="TBC1 DOMAIN FAMILY MEMBER 25"/>
    <property type="match status" value="1"/>
</dbReference>
<dbReference type="GeneID" id="20216712"/>
<evidence type="ECO:0000313" key="5">
    <source>
        <dbReference type="EnsemblMetazoa" id="HelroP87093"/>
    </source>
</evidence>
<sequence length="658" mass="73821">MHIIIIIYQKCDGLKQPEYKKMCVDPQITSFSILQCLLIRAFNIKSDFTISYLATDDDGSDVYLSMLSDWDLDAAIFSSSTPYLCLKVDLKPYESGIDDDWDVIKSPDSIPPSSSSSSLSTTSSSSTTTMIFTLPTTTTVINANKVFSKTLNNFFEKTYNNHLHLPPLSSPLSDGDFRSFQSPVGVLIEQNKFRLAGVYQGGVECSLRKVVWRHLLNVYPHDMTGKERIDYLNTKSKDYYKLRDGWKRKLMDGLMSGEDRQVICAVKKDVLRTDRHHPYFSGKDDNQNSISLLNLLVTYALTHPSTSYCQGMSDLASPLLVVQKDEPTAYICFCSLMDRLRGNFAPDGELIMGKFEHLSLLLDHHDWEFAQHLRKHRIGPDLFFCYRWILLEMKREFPLDDAMLVLEIMWSTLPIREPHSVSGVPLVDEDFVVLSTSPGSLSSPAYRYFTSYLNLKNRCREERKSSVGPATRSLPFTAATAVATSATTTTTTSSNHHRHHRNRQSSSPPSSLSLLKSLSSRLSSSPLQPTTSSSAAITATTATTTSAATTASSSSNSNNNGHLNNNISNNNKSPQSLSPLPPPDEIGHGNSFLMFLCLSLLLTHRDHIMSAMLDFNDTAIFYDRKVRKHNAVNVIVHAKSLYSAYLKNQMYLSRSRRD</sequence>
<dbReference type="AlphaFoldDB" id="T1G6L5"/>
<dbReference type="Gene3D" id="1.10.8.270">
    <property type="entry name" value="putative rabgap domain of human tbc1 domain family member 14 like domains"/>
    <property type="match status" value="1"/>
</dbReference>
<evidence type="ECO:0000256" key="1">
    <source>
        <dbReference type="ARBA" id="ARBA00022468"/>
    </source>
</evidence>
<dbReference type="EMBL" id="KB097542">
    <property type="protein sequence ID" value="ESN95106.1"/>
    <property type="molecule type" value="Genomic_DNA"/>
</dbReference>
<keyword evidence="6" id="KW-1185">Reference proteome</keyword>
<evidence type="ECO:0000259" key="3">
    <source>
        <dbReference type="PROSITE" id="PS50086"/>
    </source>
</evidence>
<dbReference type="FunCoup" id="T1G6L5">
    <property type="interactions" value="924"/>
</dbReference>
<evidence type="ECO:0000313" key="6">
    <source>
        <dbReference type="Proteomes" id="UP000015101"/>
    </source>
</evidence>
<dbReference type="PANTHER" id="PTHR22957">
    <property type="entry name" value="TBC1 DOMAIN FAMILY MEMBER GTPASE-ACTIVATING PROTEIN"/>
    <property type="match status" value="1"/>
</dbReference>
<dbReference type="InterPro" id="IPR000195">
    <property type="entry name" value="Rab-GAP-TBC_dom"/>
</dbReference>
<dbReference type="PROSITE" id="PS50086">
    <property type="entry name" value="TBC_RABGAP"/>
    <property type="match status" value="1"/>
</dbReference>
<dbReference type="GO" id="GO:1901096">
    <property type="term" value="P:regulation of autophagosome maturation"/>
    <property type="evidence" value="ECO:0000318"/>
    <property type="project" value="GO_Central"/>
</dbReference>
<feature type="compositionally biased region" description="Low complexity" evidence="2">
    <location>
        <begin position="504"/>
        <end position="578"/>
    </location>
</feature>
<dbReference type="SMART" id="SM00164">
    <property type="entry name" value="TBC"/>
    <property type="match status" value="1"/>
</dbReference>
<dbReference type="STRING" id="6412.T1G6L5"/>
<dbReference type="CTD" id="20216712"/>
<dbReference type="HOGENOM" id="CLU_004382_1_0_1"/>
<dbReference type="EMBL" id="AMQM01006920">
    <property type="status" value="NOT_ANNOTATED_CDS"/>
    <property type="molecule type" value="Genomic_DNA"/>
</dbReference>
<dbReference type="RefSeq" id="XP_009026715.1">
    <property type="nucleotide sequence ID" value="XM_009028467.1"/>
</dbReference>
<dbReference type="InterPro" id="IPR035969">
    <property type="entry name" value="Rab-GAP_TBC_sf"/>
</dbReference>
<dbReference type="OrthoDB" id="10264062at2759"/>
<dbReference type="EnsemblMetazoa" id="HelroT87093">
    <property type="protein sequence ID" value="HelroP87093"/>
    <property type="gene ID" value="HelroG87093"/>
</dbReference>
<evidence type="ECO:0000313" key="4">
    <source>
        <dbReference type="EMBL" id="ESN95106.1"/>
    </source>
</evidence>
<keyword evidence="1" id="KW-0343">GTPase activation</keyword>
<organism evidence="5 6">
    <name type="scientific">Helobdella robusta</name>
    <name type="common">Californian leech</name>
    <dbReference type="NCBI Taxonomy" id="6412"/>
    <lineage>
        <taxon>Eukaryota</taxon>
        <taxon>Metazoa</taxon>
        <taxon>Spiralia</taxon>
        <taxon>Lophotrochozoa</taxon>
        <taxon>Annelida</taxon>
        <taxon>Clitellata</taxon>
        <taxon>Hirudinea</taxon>
        <taxon>Rhynchobdellida</taxon>
        <taxon>Glossiphoniidae</taxon>
        <taxon>Helobdella</taxon>
    </lineage>
</organism>
<dbReference type="SUPFAM" id="SSF47923">
    <property type="entry name" value="Ypt/Rab-GAP domain of gyp1p"/>
    <property type="match status" value="2"/>
</dbReference>
<reference evidence="5" key="3">
    <citation type="submission" date="2015-06" db="UniProtKB">
        <authorList>
            <consortium name="EnsemblMetazoa"/>
        </authorList>
    </citation>
    <scope>IDENTIFICATION</scope>
</reference>
<protein>
    <recommendedName>
        <fullName evidence="3">Rab-GAP TBC domain-containing protein</fullName>
    </recommendedName>
</protein>
<reference evidence="4 6" key="2">
    <citation type="journal article" date="2013" name="Nature">
        <title>Insights into bilaterian evolution from three spiralian genomes.</title>
        <authorList>
            <person name="Simakov O."/>
            <person name="Marletaz F."/>
            <person name="Cho S.J."/>
            <person name="Edsinger-Gonzales E."/>
            <person name="Havlak P."/>
            <person name="Hellsten U."/>
            <person name="Kuo D.H."/>
            <person name="Larsson T."/>
            <person name="Lv J."/>
            <person name="Arendt D."/>
            <person name="Savage R."/>
            <person name="Osoegawa K."/>
            <person name="de Jong P."/>
            <person name="Grimwood J."/>
            <person name="Chapman J.A."/>
            <person name="Shapiro H."/>
            <person name="Aerts A."/>
            <person name="Otillar R.P."/>
            <person name="Terry A.Y."/>
            <person name="Boore J.L."/>
            <person name="Grigoriev I.V."/>
            <person name="Lindberg D.R."/>
            <person name="Seaver E.C."/>
            <person name="Weisblat D.A."/>
            <person name="Putnam N.H."/>
            <person name="Rokhsar D.S."/>
        </authorList>
    </citation>
    <scope>NUCLEOTIDE SEQUENCE</scope>
</reference>
<dbReference type="GO" id="GO:0005776">
    <property type="term" value="C:autophagosome"/>
    <property type="evidence" value="ECO:0000318"/>
    <property type="project" value="GO_Central"/>
</dbReference>
<dbReference type="eggNOG" id="KOG2197">
    <property type="taxonomic scope" value="Eukaryota"/>
</dbReference>
<feature type="compositionally biased region" description="Low complexity" evidence="2">
    <location>
        <begin position="478"/>
        <end position="494"/>
    </location>
</feature>
<gene>
    <name evidence="5" type="primary">20216712</name>
    <name evidence="4" type="ORF">HELRODRAFT_87093</name>
</gene>
<reference evidence="6" key="1">
    <citation type="submission" date="2012-12" db="EMBL/GenBank/DDBJ databases">
        <authorList>
            <person name="Hellsten U."/>
            <person name="Grimwood J."/>
            <person name="Chapman J.A."/>
            <person name="Shapiro H."/>
            <person name="Aerts A."/>
            <person name="Otillar R.P."/>
            <person name="Terry A.Y."/>
            <person name="Boore J.L."/>
            <person name="Simakov O."/>
            <person name="Marletaz F."/>
            <person name="Cho S.-J."/>
            <person name="Edsinger-Gonzales E."/>
            <person name="Havlak P."/>
            <person name="Kuo D.-H."/>
            <person name="Larsson T."/>
            <person name="Lv J."/>
            <person name="Arendt D."/>
            <person name="Savage R."/>
            <person name="Osoegawa K."/>
            <person name="de Jong P."/>
            <person name="Lindberg D.R."/>
            <person name="Seaver E.C."/>
            <person name="Weisblat D.A."/>
            <person name="Putnam N.H."/>
            <person name="Grigoriev I.V."/>
            <person name="Rokhsar D.S."/>
        </authorList>
    </citation>
    <scope>NUCLEOTIDE SEQUENCE</scope>
</reference>
<proteinExistence type="predicted"/>
<evidence type="ECO:0000256" key="2">
    <source>
        <dbReference type="SAM" id="MobiDB-lite"/>
    </source>
</evidence>
<feature type="region of interest" description="Disordered" evidence="2">
    <location>
        <begin position="478"/>
        <end position="583"/>
    </location>
</feature>
<dbReference type="KEGG" id="hro:HELRODRAFT_87093"/>
<feature type="domain" description="Rab-GAP TBC" evidence="3">
    <location>
        <begin position="202"/>
        <end position="413"/>
    </location>
</feature>
<name>T1G6L5_HELRO</name>
<dbReference type="Pfam" id="PF00566">
    <property type="entry name" value="RabGAP-TBC"/>
    <property type="match status" value="1"/>
</dbReference>
<dbReference type="OMA" id="PFERQTS"/>
<dbReference type="Proteomes" id="UP000015101">
    <property type="component" value="Unassembled WGS sequence"/>
</dbReference>